<name>A0A542ZL09_9MICO</name>
<dbReference type="PROSITE" id="PS50994">
    <property type="entry name" value="INTEGRASE"/>
    <property type="match status" value="1"/>
</dbReference>
<dbReference type="PANTHER" id="PTHR35004">
    <property type="entry name" value="TRANSPOSASE RV3428C-RELATED"/>
    <property type="match status" value="1"/>
</dbReference>
<evidence type="ECO:0000259" key="2">
    <source>
        <dbReference type="PROSITE" id="PS50994"/>
    </source>
</evidence>
<proteinExistence type="predicted"/>
<feature type="region of interest" description="Disordered" evidence="1">
    <location>
        <begin position="441"/>
        <end position="460"/>
    </location>
</feature>
<organism evidence="3 4">
    <name type="scientific">Oryzihumus leptocrescens</name>
    <dbReference type="NCBI Taxonomy" id="297536"/>
    <lineage>
        <taxon>Bacteria</taxon>
        <taxon>Bacillati</taxon>
        <taxon>Actinomycetota</taxon>
        <taxon>Actinomycetes</taxon>
        <taxon>Micrococcales</taxon>
        <taxon>Intrasporangiaceae</taxon>
        <taxon>Oryzihumus</taxon>
    </lineage>
</organism>
<feature type="domain" description="Integrase catalytic" evidence="2">
    <location>
        <begin position="134"/>
        <end position="332"/>
    </location>
</feature>
<dbReference type="SUPFAM" id="SSF53098">
    <property type="entry name" value="Ribonuclease H-like"/>
    <property type="match status" value="1"/>
</dbReference>
<dbReference type="InterPro" id="IPR001584">
    <property type="entry name" value="Integrase_cat-core"/>
</dbReference>
<dbReference type="AlphaFoldDB" id="A0A542ZL09"/>
<dbReference type="InterPro" id="IPR015378">
    <property type="entry name" value="Transposase-like_Mu_C"/>
</dbReference>
<dbReference type="Pfam" id="PF09299">
    <property type="entry name" value="Mu-transpos_C"/>
    <property type="match status" value="1"/>
</dbReference>
<dbReference type="RefSeq" id="WP_141788817.1">
    <property type="nucleotide sequence ID" value="NZ_BAAAKX010000007.1"/>
</dbReference>
<dbReference type="GO" id="GO:0015074">
    <property type="term" value="P:DNA integration"/>
    <property type="evidence" value="ECO:0007669"/>
    <property type="project" value="InterPro"/>
</dbReference>
<dbReference type="OrthoDB" id="52928at2"/>
<accession>A0A542ZL09</accession>
<evidence type="ECO:0000313" key="3">
    <source>
        <dbReference type="EMBL" id="TQL60979.1"/>
    </source>
</evidence>
<dbReference type="InterPro" id="IPR012337">
    <property type="entry name" value="RNaseH-like_sf"/>
</dbReference>
<reference evidence="3 4" key="1">
    <citation type="submission" date="2019-06" db="EMBL/GenBank/DDBJ databases">
        <title>Sequencing the genomes of 1000 actinobacteria strains.</title>
        <authorList>
            <person name="Klenk H.-P."/>
        </authorList>
    </citation>
    <scope>NUCLEOTIDE SEQUENCE [LARGE SCALE GENOMIC DNA]</scope>
    <source>
        <strain evidence="3 4">DSM 18082</strain>
    </source>
</reference>
<dbReference type="Gene3D" id="3.30.420.10">
    <property type="entry name" value="Ribonuclease H-like superfamily/Ribonuclease H"/>
    <property type="match status" value="1"/>
</dbReference>
<dbReference type="EMBL" id="VFOQ01000001">
    <property type="protein sequence ID" value="TQL60979.1"/>
    <property type="molecule type" value="Genomic_DNA"/>
</dbReference>
<comment type="caution">
    <text evidence="3">The sequence shown here is derived from an EMBL/GenBank/DDBJ whole genome shotgun (WGS) entry which is preliminary data.</text>
</comment>
<sequence>MPNKAKIHRTGRDRAVADLVQFRADVGTLNRGIYQMAADSCGYSVRQLQRQIAKLDRPEADSAEEFTVDEDIIETVFLTCGNISGAHRRLRESGKAVPSLSTFRRRVLDTMGGTKMAYAKNASTQARLSRVHLKRTRESRGYSYLLDHTELPIFAVPEGTRTAQRPWLTAVMDAETRYILSWVLTFGTPTSEEIRAALMSAFTIRPAADGQTPVGGLPERALWDRGLDFLSDLITESCLRLSVTPVALPAYSPHLKGSLERFWRFLKSDALAPLPGYIDAGRDLRGNFLLAAKALDQQGLVNELRDWIDRYNGHHTVSTLGCTPLQAWRNDHTPLRSVPADQLWHDFLISKTHKVGKAGVRFKKTDYVAPNGELDKVFGRLVEVRHLPHDHSFIEVFHDGTHLATCFPAEALRPDDQIAFLAARHKAETAARATFRTANRLRGNRPDASPLTKLSEHGQPTRYEVLGPDFDLRQDGQKALDALANLPDQPQGALW</sequence>
<dbReference type="PANTHER" id="PTHR35004:SF6">
    <property type="entry name" value="TRANSPOSASE"/>
    <property type="match status" value="1"/>
</dbReference>
<protein>
    <submittedName>
        <fullName evidence="3">Putative transposase</fullName>
    </submittedName>
</protein>
<dbReference type="Proteomes" id="UP000319514">
    <property type="component" value="Unassembled WGS sequence"/>
</dbReference>
<keyword evidence="4" id="KW-1185">Reference proteome</keyword>
<dbReference type="InterPro" id="IPR036397">
    <property type="entry name" value="RNaseH_sf"/>
</dbReference>
<gene>
    <name evidence="3" type="ORF">FB474_2382</name>
</gene>
<evidence type="ECO:0000313" key="4">
    <source>
        <dbReference type="Proteomes" id="UP000319514"/>
    </source>
</evidence>
<dbReference type="GO" id="GO:0003676">
    <property type="term" value="F:nucleic acid binding"/>
    <property type="evidence" value="ECO:0007669"/>
    <property type="project" value="InterPro"/>
</dbReference>
<evidence type="ECO:0000256" key="1">
    <source>
        <dbReference type="SAM" id="MobiDB-lite"/>
    </source>
</evidence>